<evidence type="ECO:0000259" key="2">
    <source>
        <dbReference type="SMART" id="SM00418"/>
    </source>
</evidence>
<sequence length="193" mass="21406">MNQEGAMEPTVPSERRAATDAEAKALGSGVRLRILRLCLDETLTNREIAAELDLNPATSLHHVRTLAATGFLEALEARRGRRGAQEIPYRATGKSWFMDAGDITNPLLEAFVAELNAAPFERRTMGRLAIRLPEAEVDELRERIDELLEEFRARPRDPRAEQWAIFVAMHPSSRQTPPSTSEEVGAHGEGPNA</sequence>
<dbReference type="InterPro" id="IPR036390">
    <property type="entry name" value="WH_DNA-bd_sf"/>
</dbReference>
<dbReference type="SUPFAM" id="SSF46785">
    <property type="entry name" value="Winged helix' DNA-binding domain"/>
    <property type="match status" value="1"/>
</dbReference>
<keyword evidence="4" id="KW-1185">Reference proteome</keyword>
<feature type="region of interest" description="Disordered" evidence="1">
    <location>
        <begin position="169"/>
        <end position="193"/>
    </location>
</feature>
<dbReference type="Gene3D" id="1.10.10.10">
    <property type="entry name" value="Winged helix-like DNA-binding domain superfamily/Winged helix DNA-binding domain"/>
    <property type="match status" value="1"/>
</dbReference>
<feature type="compositionally biased region" description="Polar residues" evidence="1">
    <location>
        <begin position="172"/>
        <end position="182"/>
    </location>
</feature>
<evidence type="ECO:0000313" key="4">
    <source>
        <dbReference type="Proteomes" id="UP001209083"/>
    </source>
</evidence>
<proteinExistence type="predicted"/>
<name>A0ABY8QS36_9MICO</name>
<protein>
    <submittedName>
        <fullName evidence="3">Winged helix-turn-helix domain-containing protein</fullName>
    </submittedName>
</protein>
<dbReference type="Pfam" id="PF12840">
    <property type="entry name" value="HTH_20"/>
    <property type="match status" value="1"/>
</dbReference>
<dbReference type="Proteomes" id="UP001209083">
    <property type="component" value="Chromosome"/>
</dbReference>
<gene>
    <name evidence="3" type="ORF">LWF01_16370</name>
</gene>
<feature type="domain" description="HTH arsR-type" evidence="2">
    <location>
        <begin position="21"/>
        <end position="102"/>
    </location>
</feature>
<dbReference type="InterPro" id="IPR001845">
    <property type="entry name" value="HTH_ArsR_DNA-bd_dom"/>
</dbReference>
<dbReference type="InterPro" id="IPR011991">
    <property type="entry name" value="ArsR-like_HTH"/>
</dbReference>
<evidence type="ECO:0000256" key="1">
    <source>
        <dbReference type="SAM" id="MobiDB-lite"/>
    </source>
</evidence>
<dbReference type="RefSeq" id="WP_349638436.1">
    <property type="nucleotide sequence ID" value="NZ_CP090958.1"/>
</dbReference>
<organism evidence="3 4">
    <name type="scientific">Saxibacter everestensis</name>
    <dbReference type="NCBI Taxonomy" id="2909229"/>
    <lineage>
        <taxon>Bacteria</taxon>
        <taxon>Bacillati</taxon>
        <taxon>Actinomycetota</taxon>
        <taxon>Actinomycetes</taxon>
        <taxon>Micrococcales</taxon>
        <taxon>Brevibacteriaceae</taxon>
        <taxon>Saxibacter</taxon>
    </lineage>
</organism>
<evidence type="ECO:0000313" key="3">
    <source>
        <dbReference type="EMBL" id="WGW11646.1"/>
    </source>
</evidence>
<dbReference type="SMART" id="SM00418">
    <property type="entry name" value="HTH_ARSR"/>
    <property type="match status" value="1"/>
</dbReference>
<dbReference type="EMBL" id="CP090958">
    <property type="protein sequence ID" value="WGW11646.1"/>
    <property type="molecule type" value="Genomic_DNA"/>
</dbReference>
<accession>A0ABY8QS36</accession>
<dbReference type="InterPro" id="IPR036388">
    <property type="entry name" value="WH-like_DNA-bd_sf"/>
</dbReference>
<reference evidence="3 4" key="1">
    <citation type="submission" date="2023-05" db="EMBL/GenBank/DDBJ databases">
        <title>Lithophilousrod everest ZFBP1038 complete genpme.</title>
        <authorList>
            <person name="Tian M."/>
        </authorList>
    </citation>
    <scope>NUCLEOTIDE SEQUENCE [LARGE SCALE GENOMIC DNA]</scope>
    <source>
        <strain evidence="3 4">ZFBP1038</strain>
    </source>
</reference>
<dbReference type="CDD" id="cd00090">
    <property type="entry name" value="HTH_ARSR"/>
    <property type="match status" value="1"/>
</dbReference>